<dbReference type="Gene3D" id="3.40.50.1000">
    <property type="entry name" value="HAD superfamily/HAD-like"/>
    <property type="match status" value="1"/>
</dbReference>
<organism evidence="2 3">
    <name type="scientific">Xenorhabdus beddingii</name>
    <dbReference type="NCBI Taxonomy" id="40578"/>
    <lineage>
        <taxon>Bacteria</taxon>
        <taxon>Pseudomonadati</taxon>
        <taxon>Pseudomonadota</taxon>
        <taxon>Gammaproteobacteria</taxon>
        <taxon>Enterobacterales</taxon>
        <taxon>Morganellaceae</taxon>
        <taxon>Xenorhabdus</taxon>
    </lineage>
</organism>
<proteinExistence type="predicted"/>
<dbReference type="Proteomes" id="UP000194204">
    <property type="component" value="Unassembled WGS sequence"/>
</dbReference>
<name>A0A1Y2SSF9_9GAMM</name>
<evidence type="ECO:0000313" key="2">
    <source>
        <dbReference type="EMBL" id="OTA21132.1"/>
    </source>
</evidence>
<dbReference type="InterPro" id="IPR023214">
    <property type="entry name" value="HAD_sf"/>
</dbReference>
<dbReference type="AlphaFoldDB" id="A0A1Y2SSF9"/>
<dbReference type="PRINTS" id="PR00119">
    <property type="entry name" value="CATATPASE"/>
</dbReference>
<dbReference type="STRING" id="40578.Xbed_00778"/>
<accession>A0A1Y2SSF9</accession>
<sequence length="63" mass="6772">MPGDGINDALALEDTDVGILVDTGMSITKESADIILFKKNLMVLEENSLRKGKRLGISLGIKI</sequence>
<dbReference type="OrthoDB" id="9814270at2"/>
<keyword evidence="1" id="KW-0479">Metal-binding</keyword>
<protein>
    <submittedName>
        <fullName evidence="2">Mg2+ transport protein</fullName>
    </submittedName>
</protein>
<dbReference type="SUPFAM" id="SSF56784">
    <property type="entry name" value="HAD-like"/>
    <property type="match status" value="1"/>
</dbReference>
<evidence type="ECO:0000313" key="3">
    <source>
        <dbReference type="Proteomes" id="UP000194204"/>
    </source>
</evidence>
<gene>
    <name evidence="2" type="ORF">Xbed_00778</name>
</gene>
<dbReference type="GO" id="GO:0046872">
    <property type="term" value="F:metal ion binding"/>
    <property type="evidence" value="ECO:0007669"/>
    <property type="project" value="UniProtKB-KW"/>
</dbReference>
<dbReference type="RefSeq" id="WP_086111635.1">
    <property type="nucleotide sequence ID" value="NZ_CAWNHF010000145.1"/>
</dbReference>
<keyword evidence="3" id="KW-1185">Reference proteome</keyword>
<dbReference type="EMBL" id="MUBK01000004">
    <property type="protein sequence ID" value="OTA21132.1"/>
    <property type="molecule type" value="Genomic_DNA"/>
</dbReference>
<evidence type="ECO:0000256" key="1">
    <source>
        <dbReference type="ARBA" id="ARBA00022723"/>
    </source>
</evidence>
<dbReference type="InterPro" id="IPR036412">
    <property type="entry name" value="HAD-like_sf"/>
</dbReference>
<reference evidence="2 3" key="1">
    <citation type="submission" date="2017-01" db="EMBL/GenBank/DDBJ databases">
        <title>Deconstructing symbiosis and pathogenesis requirements using a combined genomic-metabolomic approach.</title>
        <authorList>
            <person name="Tobias N.J."/>
            <person name="Wolff H."/>
            <person name="Djahanschiri B."/>
            <person name="Ebersberger I."/>
            <person name="Bode H.B."/>
        </authorList>
    </citation>
    <scope>NUCLEOTIDE SEQUENCE [LARGE SCALE GENOMIC DNA]</scope>
    <source>
        <strain evidence="2 3">DSM 4764</strain>
    </source>
</reference>
<comment type="caution">
    <text evidence="2">The sequence shown here is derived from an EMBL/GenBank/DDBJ whole genome shotgun (WGS) entry which is preliminary data.</text>
</comment>